<dbReference type="Proteomes" id="UP000321306">
    <property type="component" value="Unassembled WGS sequence"/>
</dbReference>
<name>A0A511MV08_DEIC1</name>
<feature type="signal peptide" evidence="1">
    <location>
        <begin position="1"/>
        <end position="19"/>
    </location>
</feature>
<organism evidence="2 3">
    <name type="scientific">Deinococcus cellulosilyticus (strain DSM 18568 / NBRC 106333 / KACC 11606 / 5516J-15)</name>
    <dbReference type="NCBI Taxonomy" id="1223518"/>
    <lineage>
        <taxon>Bacteria</taxon>
        <taxon>Thermotogati</taxon>
        <taxon>Deinococcota</taxon>
        <taxon>Deinococci</taxon>
        <taxon>Deinococcales</taxon>
        <taxon>Deinococcaceae</taxon>
        <taxon>Deinococcus</taxon>
    </lineage>
</organism>
<dbReference type="InterPro" id="IPR004963">
    <property type="entry name" value="PAE/NOTUM"/>
</dbReference>
<keyword evidence="1" id="KW-0732">Signal</keyword>
<protein>
    <recommendedName>
        <fullName evidence="4">Pectinacetylesterase</fullName>
    </recommendedName>
</protein>
<reference evidence="2 3" key="1">
    <citation type="submission" date="2019-07" db="EMBL/GenBank/DDBJ databases">
        <title>Whole genome shotgun sequence of Deinococcus cellulosilyticus NBRC 106333.</title>
        <authorList>
            <person name="Hosoyama A."/>
            <person name="Uohara A."/>
            <person name="Ohji S."/>
            <person name="Ichikawa N."/>
        </authorList>
    </citation>
    <scope>NUCLEOTIDE SEQUENCE [LARGE SCALE GENOMIC DNA]</scope>
    <source>
        <strain evidence="2 3">NBRC 106333</strain>
    </source>
</reference>
<feature type="chain" id="PRO_5021767232" description="Pectinacetylesterase" evidence="1">
    <location>
        <begin position="20"/>
        <end position="344"/>
    </location>
</feature>
<proteinExistence type="predicted"/>
<dbReference type="Pfam" id="PF03283">
    <property type="entry name" value="PAE"/>
    <property type="match status" value="1"/>
</dbReference>
<dbReference type="PANTHER" id="PTHR21562">
    <property type="entry name" value="NOTUM-RELATED"/>
    <property type="match status" value="1"/>
</dbReference>
<accession>A0A511MV08</accession>
<evidence type="ECO:0000313" key="2">
    <source>
        <dbReference type="EMBL" id="GEM44420.1"/>
    </source>
</evidence>
<keyword evidence="3" id="KW-1185">Reference proteome</keyword>
<dbReference type="GO" id="GO:0016787">
    <property type="term" value="F:hydrolase activity"/>
    <property type="evidence" value="ECO:0007669"/>
    <property type="project" value="InterPro"/>
</dbReference>
<sequence length="344" mass="37246">MLKKTLITTILLSCAGTLAQENPTWTSVPTRGDTLCSDGTPYRYYELRANPKKLVVDFMGGGACWNDLTCGAGSNTYVPNLSSLQAPGAVGIYDKRNASNPVKDWSHVFVPYCTADVHLGNKVVKYKNGTVHHKGAVNTQAVLGDIFKKYPELDQILVTGCSAGAYGSIMATPYLTRQYPRARVVQFGDAGLGVTPSSFGAVGFNNWGAGSSIPDWIEGLKTIRADASRLDIAALYNVIGKTYPEARLSEVTSSTDVTQIGFYGLMKGIVQPDQTVAAEWMTAALRQLNTLASTTPNFSVYVYPGQQHCVINRPEFYSTTVSGVKLTDWLNQELQGKRPAPVLP</sequence>
<gene>
    <name evidence="2" type="ORF">DC3_00550</name>
</gene>
<comment type="caution">
    <text evidence="2">The sequence shown here is derived from an EMBL/GenBank/DDBJ whole genome shotgun (WGS) entry which is preliminary data.</text>
</comment>
<evidence type="ECO:0008006" key="4">
    <source>
        <dbReference type="Google" id="ProtNLM"/>
    </source>
</evidence>
<dbReference type="EMBL" id="BJXB01000001">
    <property type="protein sequence ID" value="GEM44420.1"/>
    <property type="molecule type" value="Genomic_DNA"/>
</dbReference>
<dbReference type="AlphaFoldDB" id="A0A511MV08"/>
<dbReference type="RefSeq" id="WP_186815732.1">
    <property type="nucleotide sequence ID" value="NZ_BJXB01000001.1"/>
</dbReference>
<dbReference type="PANTHER" id="PTHR21562:SF83">
    <property type="entry name" value="PECTIN ACETYLESTERASE 4"/>
    <property type="match status" value="1"/>
</dbReference>
<evidence type="ECO:0000313" key="3">
    <source>
        <dbReference type="Proteomes" id="UP000321306"/>
    </source>
</evidence>
<evidence type="ECO:0000256" key="1">
    <source>
        <dbReference type="SAM" id="SignalP"/>
    </source>
</evidence>